<proteinExistence type="predicted"/>
<dbReference type="EMBL" id="BAABHJ010000040">
    <property type="protein sequence ID" value="GAA4618584.1"/>
    <property type="molecule type" value="Genomic_DNA"/>
</dbReference>
<gene>
    <name evidence="1" type="ORF">GCM10023195_83630</name>
</gene>
<evidence type="ECO:0000313" key="1">
    <source>
        <dbReference type="EMBL" id="GAA4618584.1"/>
    </source>
</evidence>
<comment type="caution">
    <text evidence="1">The sequence shown here is derived from an EMBL/GenBank/DDBJ whole genome shotgun (WGS) entry which is preliminary data.</text>
</comment>
<sequence>MRHRCRDRPDQGPIVIESFGWAAIDEAPARVHGAAAFGTIHKGALGGPDPLDGYGVPAGEVIG</sequence>
<protein>
    <submittedName>
        <fullName evidence="1">Uncharacterized protein</fullName>
    </submittedName>
</protein>
<reference evidence="2" key="1">
    <citation type="journal article" date="2019" name="Int. J. Syst. Evol. Microbiol.">
        <title>The Global Catalogue of Microorganisms (GCM) 10K type strain sequencing project: providing services to taxonomists for standard genome sequencing and annotation.</title>
        <authorList>
            <consortium name="The Broad Institute Genomics Platform"/>
            <consortium name="The Broad Institute Genome Sequencing Center for Infectious Disease"/>
            <person name="Wu L."/>
            <person name="Ma J."/>
        </authorList>
    </citation>
    <scope>NUCLEOTIDE SEQUENCE [LARGE SCALE GENOMIC DNA]</scope>
    <source>
        <strain evidence="2">JCM 17938</strain>
    </source>
</reference>
<dbReference type="Proteomes" id="UP001500212">
    <property type="component" value="Unassembled WGS sequence"/>
</dbReference>
<evidence type="ECO:0000313" key="2">
    <source>
        <dbReference type="Proteomes" id="UP001500212"/>
    </source>
</evidence>
<keyword evidence="2" id="KW-1185">Reference proteome</keyword>
<name>A0ABP8TX11_9ACTN</name>
<accession>A0ABP8TX11</accession>
<organism evidence="1 2">
    <name type="scientific">Actinoallomurus liliacearum</name>
    <dbReference type="NCBI Taxonomy" id="1080073"/>
    <lineage>
        <taxon>Bacteria</taxon>
        <taxon>Bacillati</taxon>
        <taxon>Actinomycetota</taxon>
        <taxon>Actinomycetes</taxon>
        <taxon>Streptosporangiales</taxon>
        <taxon>Thermomonosporaceae</taxon>
        <taxon>Actinoallomurus</taxon>
    </lineage>
</organism>